<dbReference type="Gene3D" id="6.10.140.1020">
    <property type="match status" value="1"/>
</dbReference>
<name>A0ABQ0LS30_MYCCL</name>
<sequence>MDSGSLTLSLLDGPCFGDLPSSQSSDASSSQIPNELEELSPALDVPPPMLPESSVPASEVSSNIVVADFDTRVDGPQVLESSEEAILGAYIQATTTPTKDPAVEVQMAHIPLESSTPGEDFFLSTAANDPCLSSVSCLNAEDSVLVLECSEQVASTSSDSLTATPCNNSEPVPLPHENSAVVLESKEPLGGPEECAEVYDESLSENLDPNEIASASLDHAQMILPQHYAPPSSSPPSSSPDGLFSSSPPRFSDSSDDHPPSPMCLLYHILEEEQGFELPPSSSPPRSSSPIAVDADEEIVPETSTSVKMAVEEEELRAPIVPELKAIFEIDELKHEQRLDEESRLEEVIRTALVTHPPNPKRPTSRSRQEQRQLLTKPFRPLTIVKKPESKPAPVMKPAPAKKEPSQNSVATIDMKPHRTRRASAQFKSPLPSSSASLSSSVRPTPTIQTLERRLQVLRRAVKLTEDGDAETLGALVTKWTDAGRDIAWEVWGLVKDNETTTAMDVGGSGKRKLNDSWGWGDDNNSKKVKTEERNWGWGTAPVAATDDEHAESAEEEVDDVTPKETMGTMLLRLGIALETLGWNAEEGEFVDVEV</sequence>
<feature type="compositionally biased region" description="Low complexity" evidence="1">
    <location>
        <begin position="429"/>
        <end position="441"/>
    </location>
</feature>
<feature type="region of interest" description="Disordered" evidence="1">
    <location>
        <begin position="15"/>
        <end position="57"/>
    </location>
</feature>
<keyword evidence="3" id="KW-1185">Reference proteome</keyword>
<feature type="region of interest" description="Disordered" evidence="1">
    <location>
        <begin position="275"/>
        <end position="307"/>
    </location>
</feature>
<feature type="region of interest" description="Disordered" evidence="1">
    <location>
        <begin position="226"/>
        <end position="263"/>
    </location>
</feature>
<evidence type="ECO:0000256" key="1">
    <source>
        <dbReference type="SAM" id="MobiDB-lite"/>
    </source>
</evidence>
<feature type="compositionally biased region" description="Low complexity" evidence="1">
    <location>
        <begin position="239"/>
        <end position="252"/>
    </location>
</feature>
<accession>A0ABQ0LS30</accession>
<organism evidence="2 3">
    <name type="scientific">Mycena chlorophos</name>
    <name type="common">Agaric fungus</name>
    <name type="synonym">Agaricus chlorophos</name>
    <dbReference type="NCBI Taxonomy" id="658473"/>
    <lineage>
        <taxon>Eukaryota</taxon>
        <taxon>Fungi</taxon>
        <taxon>Dikarya</taxon>
        <taxon>Basidiomycota</taxon>
        <taxon>Agaricomycotina</taxon>
        <taxon>Agaricomycetes</taxon>
        <taxon>Agaricomycetidae</taxon>
        <taxon>Agaricales</taxon>
        <taxon>Marasmiineae</taxon>
        <taxon>Mycenaceae</taxon>
        <taxon>Mycena</taxon>
    </lineage>
</organism>
<reference evidence="2" key="1">
    <citation type="submission" date="2014-09" db="EMBL/GenBank/DDBJ databases">
        <title>Genome sequence of the luminous mushroom Mycena chlorophos for searching fungal bioluminescence genes.</title>
        <authorList>
            <person name="Tanaka Y."/>
            <person name="Kasuga D."/>
            <person name="Oba Y."/>
            <person name="Hase S."/>
            <person name="Sato K."/>
            <person name="Oba Y."/>
            <person name="Sakakibara Y."/>
        </authorList>
    </citation>
    <scope>NUCLEOTIDE SEQUENCE</scope>
</reference>
<feature type="region of interest" description="Disordered" evidence="1">
    <location>
        <begin position="386"/>
        <end position="445"/>
    </location>
</feature>
<evidence type="ECO:0000313" key="2">
    <source>
        <dbReference type="EMBL" id="GAT53886.1"/>
    </source>
</evidence>
<dbReference type="Proteomes" id="UP000815677">
    <property type="component" value="Unassembled WGS sequence"/>
</dbReference>
<evidence type="ECO:0000313" key="3">
    <source>
        <dbReference type="Proteomes" id="UP000815677"/>
    </source>
</evidence>
<feature type="region of interest" description="Disordered" evidence="1">
    <location>
        <begin position="353"/>
        <end position="374"/>
    </location>
</feature>
<feature type="compositionally biased region" description="Low complexity" evidence="1">
    <location>
        <begin position="21"/>
        <end position="31"/>
    </location>
</feature>
<protein>
    <submittedName>
        <fullName evidence="2">Uncharacterized protein</fullName>
    </submittedName>
</protein>
<proteinExistence type="predicted"/>
<gene>
    <name evidence="2" type="ORF">MCHLO_10787</name>
</gene>
<dbReference type="EMBL" id="DF848493">
    <property type="protein sequence ID" value="GAT53886.1"/>
    <property type="molecule type" value="Genomic_DNA"/>
</dbReference>